<dbReference type="PROSITE" id="PS00010">
    <property type="entry name" value="ASX_HYDROXYL"/>
    <property type="match status" value="3"/>
</dbReference>
<dbReference type="SMART" id="SM00179">
    <property type="entry name" value="EGF_CA"/>
    <property type="match status" value="4"/>
</dbReference>
<dbReference type="Gene3D" id="3.40.33.10">
    <property type="entry name" value="CAP"/>
    <property type="match status" value="1"/>
</dbReference>
<keyword evidence="6" id="KW-1015">Disulfide bond</keyword>
<dbReference type="Proteomes" id="UP000694865">
    <property type="component" value="Unplaced"/>
</dbReference>
<sequence length="640" mass="71366">MQYLLAVVGFVLALASTTDATLDSKIHLPGITPTTLPPQITSFATTVAPTTMEPFVWSLTKKEEMLVLDEHNFGRARVSPEASNMNKLEWEIGVRDIAQQVVDTCTYHINLPRRLADRRYVAEVTGLSDDVDFRLNDFVHNFVDFGEVYNSYNGECGIDEDKCSVYRIVTTARLIKVGCAQQLCETLHDDVNDVLRTNSIYWKCYYLGDGPIADAIIPYRQGEACSTCDSGSSWCNQNLCDSICNYLWQPCSCSIVCGIHEVIDANECRCKSDAAYHKYCTDRGFQQCPDDATINPYTCECVCAPGYYESSGRCQDINECDVDMNACAHLCINNVGSFTCGCNTGYQLNEDERTCNDFDECAENNGKCDHTCVNTIGSYHCECDEEFILSQDGNLCKSLYPPVSIGGDVARLIGPQEINVTACMSEAGLDCEHRCLNDTDGDYFCECNHGYILASDKQRCNDIDECRVQRGACEYKCVNTVGSYHCQCPYGYILRYNNHNCQLDVCNGSNCYGRGYLNESCGCHCADGFTGNQCETNCSVSETECWEEPTQLVPEYDEAYCPVQCKECACFDAHNVCENGGQLKWSEDHCKCFCPIPWAGRSCQECNLYSCVNGGVLDSDNCRCDWPIRCLVQNLVSINP</sequence>
<dbReference type="InterPro" id="IPR001881">
    <property type="entry name" value="EGF-like_Ca-bd_dom"/>
</dbReference>
<dbReference type="InterPro" id="IPR052080">
    <property type="entry name" value="vWF_C/EGF_Fibrillin"/>
</dbReference>
<evidence type="ECO:0000313" key="11">
    <source>
        <dbReference type="Proteomes" id="UP000694865"/>
    </source>
</evidence>
<dbReference type="PROSITE" id="PS01187">
    <property type="entry name" value="EGF_CA"/>
    <property type="match status" value="2"/>
</dbReference>
<evidence type="ECO:0000256" key="7">
    <source>
        <dbReference type="ARBA" id="ARBA00023180"/>
    </source>
</evidence>
<dbReference type="SMART" id="SM00181">
    <property type="entry name" value="EGF"/>
    <property type="match status" value="6"/>
</dbReference>
<gene>
    <name evidence="12" type="primary">LOC102803550</name>
</gene>
<feature type="domain" description="EGF-like" evidence="10">
    <location>
        <begin position="357"/>
        <end position="397"/>
    </location>
</feature>
<evidence type="ECO:0000256" key="2">
    <source>
        <dbReference type="ARBA" id="ARBA00022525"/>
    </source>
</evidence>
<keyword evidence="2" id="KW-0964">Secreted</keyword>
<name>A0ABM0MRF0_SACKO</name>
<evidence type="ECO:0000313" key="12">
    <source>
        <dbReference type="RefSeq" id="XP_006822591.1"/>
    </source>
</evidence>
<reference evidence="12" key="1">
    <citation type="submission" date="2025-08" db="UniProtKB">
        <authorList>
            <consortium name="RefSeq"/>
        </authorList>
    </citation>
    <scope>IDENTIFICATION</scope>
    <source>
        <tissue evidence="12">Testes</tissue>
    </source>
</reference>
<dbReference type="CDD" id="cd00054">
    <property type="entry name" value="EGF_CA"/>
    <property type="match status" value="1"/>
</dbReference>
<dbReference type="SUPFAM" id="SSF57196">
    <property type="entry name" value="EGF/Laminin"/>
    <property type="match status" value="2"/>
</dbReference>
<protein>
    <submittedName>
        <fullName evidence="12">Fibulin-1-like</fullName>
    </submittedName>
</protein>
<evidence type="ECO:0000256" key="5">
    <source>
        <dbReference type="ARBA" id="ARBA00022737"/>
    </source>
</evidence>
<keyword evidence="7" id="KW-0325">Glycoprotein</keyword>
<evidence type="ECO:0000256" key="1">
    <source>
        <dbReference type="ARBA" id="ARBA00004613"/>
    </source>
</evidence>
<dbReference type="InterPro" id="IPR009030">
    <property type="entry name" value="Growth_fac_rcpt_cys_sf"/>
</dbReference>
<comment type="subcellular location">
    <subcellularLocation>
        <location evidence="1">Secreted</location>
    </subcellularLocation>
</comment>
<keyword evidence="3 8" id="KW-0245">EGF-like domain</keyword>
<dbReference type="SUPFAM" id="SSF55797">
    <property type="entry name" value="PR-1-like"/>
    <property type="match status" value="1"/>
</dbReference>
<evidence type="ECO:0000256" key="9">
    <source>
        <dbReference type="SAM" id="SignalP"/>
    </source>
</evidence>
<dbReference type="PANTHER" id="PTHR47333:SF4">
    <property type="entry name" value="EGF-LIKE DOMAIN-CONTAINING PROTEIN"/>
    <property type="match status" value="1"/>
</dbReference>
<feature type="domain" description="EGF-like" evidence="10">
    <location>
        <begin position="462"/>
        <end position="502"/>
    </location>
</feature>
<dbReference type="PROSITE" id="PS50026">
    <property type="entry name" value="EGF_3"/>
    <property type="match status" value="3"/>
</dbReference>
<feature type="domain" description="EGF-like" evidence="10">
    <location>
        <begin position="316"/>
        <end position="356"/>
    </location>
</feature>
<evidence type="ECO:0000256" key="8">
    <source>
        <dbReference type="PROSITE-ProRule" id="PRU00076"/>
    </source>
</evidence>
<dbReference type="SMART" id="SM00198">
    <property type="entry name" value="SCP"/>
    <property type="match status" value="1"/>
</dbReference>
<evidence type="ECO:0000256" key="6">
    <source>
        <dbReference type="ARBA" id="ARBA00023157"/>
    </source>
</evidence>
<dbReference type="InterPro" id="IPR035940">
    <property type="entry name" value="CAP_sf"/>
</dbReference>
<dbReference type="PROSITE" id="PS01186">
    <property type="entry name" value="EGF_2"/>
    <property type="match status" value="3"/>
</dbReference>
<dbReference type="RefSeq" id="XP_006822591.1">
    <property type="nucleotide sequence ID" value="XM_006822528.1"/>
</dbReference>
<dbReference type="GeneID" id="102803550"/>
<keyword evidence="11" id="KW-1185">Reference proteome</keyword>
<evidence type="ECO:0000256" key="4">
    <source>
        <dbReference type="ARBA" id="ARBA00022729"/>
    </source>
</evidence>
<evidence type="ECO:0000259" key="10">
    <source>
        <dbReference type="PROSITE" id="PS50026"/>
    </source>
</evidence>
<accession>A0ABM0MRF0</accession>
<comment type="caution">
    <text evidence="8">Lacks conserved residue(s) required for the propagation of feature annotation.</text>
</comment>
<dbReference type="Gene3D" id="2.10.25.10">
    <property type="entry name" value="Laminin"/>
    <property type="match status" value="4"/>
</dbReference>
<evidence type="ECO:0000256" key="3">
    <source>
        <dbReference type="ARBA" id="ARBA00022536"/>
    </source>
</evidence>
<dbReference type="InterPro" id="IPR000742">
    <property type="entry name" value="EGF"/>
</dbReference>
<organism evidence="11 12">
    <name type="scientific">Saccoglossus kowalevskii</name>
    <name type="common">Acorn worm</name>
    <dbReference type="NCBI Taxonomy" id="10224"/>
    <lineage>
        <taxon>Eukaryota</taxon>
        <taxon>Metazoa</taxon>
        <taxon>Hemichordata</taxon>
        <taxon>Enteropneusta</taxon>
        <taxon>Harrimaniidae</taxon>
        <taxon>Saccoglossus</taxon>
    </lineage>
</organism>
<feature type="chain" id="PRO_5047433960" evidence="9">
    <location>
        <begin position="21"/>
        <end position="640"/>
    </location>
</feature>
<dbReference type="InterPro" id="IPR014044">
    <property type="entry name" value="CAP_dom"/>
</dbReference>
<dbReference type="PANTHER" id="PTHR47333">
    <property type="entry name" value="VON WILLEBRAND FACTOR C AND EGF DOMAIN-CONTAINING PROTEIN"/>
    <property type="match status" value="1"/>
</dbReference>
<dbReference type="Pfam" id="PF07645">
    <property type="entry name" value="EGF_CA"/>
    <property type="match status" value="1"/>
</dbReference>
<proteinExistence type="predicted"/>
<dbReference type="Pfam" id="PF14670">
    <property type="entry name" value="FXa_inhibition"/>
    <property type="match status" value="2"/>
</dbReference>
<dbReference type="InterPro" id="IPR000152">
    <property type="entry name" value="EGF-type_Asp/Asn_hydroxyl_site"/>
</dbReference>
<dbReference type="SUPFAM" id="SSF57184">
    <property type="entry name" value="Growth factor receptor domain"/>
    <property type="match status" value="1"/>
</dbReference>
<keyword evidence="4 9" id="KW-0732">Signal</keyword>
<dbReference type="InterPro" id="IPR049883">
    <property type="entry name" value="NOTCH1_EGF-like"/>
</dbReference>
<feature type="signal peptide" evidence="9">
    <location>
        <begin position="1"/>
        <end position="20"/>
    </location>
</feature>
<keyword evidence="5" id="KW-0677">Repeat</keyword>
<dbReference type="InterPro" id="IPR018097">
    <property type="entry name" value="EGF_Ca-bd_CS"/>
</dbReference>